<feature type="chain" id="PRO_5032985966" evidence="1">
    <location>
        <begin position="28"/>
        <end position="305"/>
    </location>
</feature>
<dbReference type="Proteomes" id="UP000585363">
    <property type="component" value="Unassembled WGS sequence"/>
</dbReference>
<reference evidence="2 3" key="2">
    <citation type="submission" date="2020-06" db="EMBL/GenBank/DDBJ databases">
        <title>Polyphasic characterization of a Rahnella strain isolated from tree sap.</title>
        <authorList>
            <person name="Kim I.S."/>
        </authorList>
    </citation>
    <scope>NUCLEOTIDE SEQUENCE [LARGE SCALE GENOMIC DNA]</scope>
    <source>
        <strain evidence="2 3">SAP-1</strain>
    </source>
</reference>
<dbReference type="RefSeq" id="WP_169403424.1">
    <property type="nucleotide sequence ID" value="NZ_JAADJU010000006.1"/>
</dbReference>
<sequence>MNKAYIAKTINITLLPVAILLSGNLMAAESHDHIYIAGPTHFSENEQGNFELKNLPETVSKQDIHWFSTYSDYDAARYFKPNGFSVQAGAPYKLATGNIRLTAAVKIAGQYQAVSHYFCQDSSVVKCDGIIAPQRANAGEWVTVDAASRVIPAREQRQSYLWQFDQNANSYLKDVVINRGQLSFTVPELKESKKISLSVTISEKNAAMPQTRTSVVKHDICLIGKNGDDCGAIDNPRPVVELTAFDYQYNDSNLAKFKTGTKVLDKGTVYTCVEAGKCQDPQYRPATVHSNQPSKGAEAWIRSYF</sequence>
<keyword evidence="1" id="KW-0732">Signal</keyword>
<proteinExistence type="predicted"/>
<gene>
    <name evidence="2" type="ORF">GW590_12680</name>
</gene>
<comment type="caution">
    <text evidence="2">The sequence shown here is derived from an EMBL/GenBank/DDBJ whole genome shotgun (WGS) entry which is preliminary data.</text>
</comment>
<protein>
    <submittedName>
        <fullName evidence="2">Uncharacterized protein</fullName>
    </submittedName>
</protein>
<evidence type="ECO:0000313" key="3">
    <source>
        <dbReference type="Proteomes" id="UP000585363"/>
    </source>
</evidence>
<organism evidence="2 3">
    <name type="scientific">Rouxiella aceris</name>
    <dbReference type="NCBI Taxonomy" id="2703884"/>
    <lineage>
        <taxon>Bacteria</taxon>
        <taxon>Pseudomonadati</taxon>
        <taxon>Pseudomonadota</taxon>
        <taxon>Gammaproteobacteria</taxon>
        <taxon>Enterobacterales</taxon>
        <taxon>Yersiniaceae</taxon>
        <taxon>Rouxiella</taxon>
    </lineage>
</organism>
<reference evidence="2 3" key="1">
    <citation type="submission" date="2020-01" db="EMBL/GenBank/DDBJ databases">
        <authorList>
            <person name="Lee S.D."/>
        </authorList>
    </citation>
    <scope>NUCLEOTIDE SEQUENCE [LARGE SCALE GENOMIC DNA]</scope>
    <source>
        <strain evidence="2 3">SAP-1</strain>
    </source>
</reference>
<name>A0A848MLB3_9GAMM</name>
<feature type="signal peptide" evidence="1">
    <location>
        <begin position="1"/>
        <end position="27"/>
    </location>
</feature>
<dbReference type="AlphaFoldDB" id="A0A848MLB3"/>
<dbReference type="EMBL" id="JAADJU010000006">
    <property type="protein sequence ID" value="NMP27712.1"/>
    <property type="molecule type" value="Genomic_DNA"/>
</dbReference>
<evidence type="ECO:0000256" key="1">
    <source>
        <dbReference type="SAM" id="SignalP"/>
    </source>
</evidence>
<keyword evidence="3" id="KW-1185">Reference proteome</keyword>
<evidence type="ECO:0000313" key="2">
    <source>
        <dbReference type="EMBL" id="NMP27712.1"/>
    </source>
</evidence>
<accession>A0A848MLB3</accession>